<feature type="compositionally biased region" description="Polar residues" evidence="1">
    <location>
        <begin position="1"/>
        <end position="19"/>
    </location>
</feature>
<evidence type="ECO:0000313" key="4">
    <source>
        <dbReference type="Proteomes" id="UP000193467"/>
    </source>
</evidence>
<dbReference type="Proteomes" id="UP000193467">
    <property type="component" value="Unassembled WGS sequence"/>
</dbReference>
<sequence>MKQRTPASASLQVPPNSSPVAGRHLSPSRSPGKRGRARKQPPPPPPTLKEQLQALRRDRRVWLGLFVFALFVFALVISALRIASHSSELSYRPPPSPPAPTTTLATHHRRRPRVGRAGADDAPAPAVGESKQEGQAINLDDVITEVLADTWDLPEQQPVQQAAAGEAPPSQARSYEELMKELEGTGLSVDDLSEALSEAYRD</sequence>
<feature type="compositionally biased region" description="Low complexity" evidence="1">
    <location>
        <begin position="115"/>
        <end position="127"/>
    </location>
</feature>
<evidence type="ECO:0000256" key="2">
    <source>
        <dbReference type="SAM" id="Phobius"/>
    </source>
</evidence>
<gene>
    <name evidence="3" type="ORF">BCR35DRAFT_299772</name>
</gene>
<keyword evidence="4" id="KW-1185">Reference proteome</keyword>
<proteinExistence type="predicted"/>
<keyword evidence="2" id="KW-0472">Membrane</keyword>
<dbReference type="OrthoDB" id="2530412at2759"/>
<name>A0A1Y2G0V2_9BASI</name>
<comment type="caution">
    <text evidence="3">The sequence shown here is derived from an EMBL/GenBank/DDBJ whole genome shotgun (WGS) entry which is preliminary data.</text>
</comment>
<organism evidence="3 4">
    <name type="scientific">Leucosporidium creatinivorum</name>
    <dbReference type="NCBI Taxonomy" id="106004"/>
    <lineage>
        <taxon>Eukaryota</taxon>
        <taxon>Fungi</taxon>
        <taxon>Dikarya</taxon>
        <taxon>Basidiomycota</taxon>
        <taxon>Pucciniomycotina</taxon>
        <taxon>Microbotryomycetes</taxon>
        <taxon>Leucosporidiales</taxon>
        <taxon>Leucosporidium</taxon>
    </lineage>
</organism>
<feature type="transmembrane region" description="Helical" evidence="2">
    <location>
        <begin position="61"/>
        <end position="83"/>
    </location>
</feature>
<dbReference type="InParanoid" id="A0A1Y2G0V2"/>
<evidence type="ECO:0000313" key="3">
    <source>
        <dbReference type="EMBL" id="ORY90200.1"/>
    </source>
</evidence>
<feature type="region of interest" description="Disordered" evidence="1">
    <location>
        <begin position="1"/>
        <end position="49"/>
    </location>
</feature>
<evidence type="ECO:0000256" key="1">
    <source>
        <dbReference type="SAM" id="MobiDB-lite"/>
    </source>
</evidence>
<accession>A0A1Y2G0V2</accession>
<keyword evidence="2" id="KW-1133">Transmembrane helix</keyword>
<reference evidence="3 4" key="1">
    <citation type="submission" date="2016-07" db="EMBL/GenBank/DDBJ databases">
        <title>Pervasive Adenine N6-methylation of Active Genes in Fungi.</title>
        <authorList>
            <consortium name="DOE Joint Genome Institute"/>
            <person name="Mondo S.J."/>
            <person name="Dannebaum R.O."/>
            <person name="Kuo R.C."/>
            <person name="Labutti K."/>
            <person name="Haridas S."/>
            <person name="Kuo A."/>
            <person name="Salamov A."/>
            <person name="Ahrendt S.R."/>
            <person name="Lipzen A."/>
            <person name="Sullivan W."/>
            <person name="Andreopoulos W.B."/>
            <person name="Clum A."/>
            <person name="Lindquist E."/>
            <person name="Daum C."/>
            <person name="Ramamoorthy G.K."/>
            <person name="Gryganskyi A."/>
            <person name="Culley D."/>
            <person name="Magnuson J.K."/>
            <person name="James T.Y."/>
            <person name="O'Malley M.A."/>
            <person name="Stajich J.E."/>
            <person name="Spatafora J.W."/>
            <person name="Visel A."/>
            <person name="Grigoriev I.V."/>
        </authorList>
    </citation>
    <scope>NUCLEOTIDE SEQUENCE [LARGE SCALE GENOMIC DNA]</scope>
    <source>
        <strain evidence="3 4">62-1032</strain>
    </source>
</reference>
<feature type="region of interest" description="Disordered" evidence="1">
    <location>
        <begin position="87"/>
        <end position="132"/>
    </location>
</feature>
<protein>
    <submittedName>
        <fullName evidence="3">Uncharacterized protein</fullName>
    </submittedName>
</protein>
<dbReference type="AlphaFoldDB" id="A0A1Y2G0V2"/>
<dbReference type="EMBL" id="MCGR01000004">
    <property type="protein sequence ID" value="ORY90200.1"/>
    <property type="molecule type" value="Genomic_DNA"/>
</dbReference>
<keyword evidence="2" id="KW-0812">Transmembrane</keyword>
<feature type="region of interest" description="Disordered" evidence="1">
    <location>
        <begin position="183"/>
        <end position="202"/>
    </location>
</feature>